<evidence type="ECO:0000313" key="2">
    <source>
        <dbReference type="Proteomes" id="UP000017391"/>
    </source>
</evidence>
<comment type="caution">
    <text evidence="1">The sequence shown here is derived from an EMBL/GenBank/DDBJ whole genome shotgun (WGS) entry which is preliminary data.</text>
</comment>
<gene>
    <name evidence="1" type="ORF">L402_04953</name>
</gene>
<feature type="non-terminal residue" evidence="1">
    <location>
        <position position="1"/>
    </location>
</feature>
<protein>
    <submittedName>
        <fullName evidence="1">Uncharacterized protein</fullName>
    </submittedName>
</protein>
<evidence type="ECO:0000313" key="1">
    <source>
        <dbReference type="EMBL" id="ESM25546.1"/>
    </source>
</evidence>
<dbReference type="AlphaFoldDB" id="A0ABC9U4H9"/>
<organism evidence="1 2">
    <name type="scientific">Enterobacter asburiae</name>
    <dbReference type="NCBI Taxonomy" id="61645"/>
    <lineage>
        <taxon>Bacteria</taxon>
        <taxon>Pseudomonadati</taxon>
        <taxon>Pseudomonadota</taxon>
        <taxon>Gammaproteobacteria</taxon>
        <taxon>Enterobacterales</taxon>
        <taxon>Enterobacteriaceae</taxon>
        <taxon>Enterobacter</taxon>
        <taxon>Enterobacter cloacae complex</taxon>
    </lineage>
</organism>
<proteinExistence type="predicted"/>
<sequence>TCVIGQVICLGPRSHLRRRSGYLTGTTVPPASSVSLPAWDHGPTCIAGQLIGLGPRSHLHRRHIISLGQRLSNACHEQVLACRQQPVERSNHAAGRLLQVMVKALLGSERSMLSEICKISRGVRLNFKFPPAFLKPAAAAARWPVLRPAGNQSRPFLRPWMNMVPSSASPV</sequence>
<accession>A0ABC9U4H9</accession>
<name>A0ABC9U4H9_ENTAS</name>
<reference evidence="2" key="1">
    <citation type="submission" date="2013-09" db="EMBL/GenBank/DDBJ databases">
        <title>The Genome Sequence of Enterobacter cloacae BWH 31.</title>
        <authorList>
            <consortium name="The Broad Institute Genomics Platform"/>
            <consortium name="The Broad Institute Genome Sequencing Center for Infectious Disease"/>
            <person name="Murphy C."/>
            <person name="Cosimi L."/>
            <person name="Cerqueira G."/>
            <person name="Feldgarden M."/>
            <person name="Hung D."/>
            <person name="Onderdonk A.B."/>
            <person name="Ferraro M.J."/>
            <person name="Hooper D."/>
            <person name="Dekker J."/>
            <person name="O'Brien T."/>
            <person name="Huang S."/>
            <person name="Quan V."/>
            <person name="Ernst C."/>
            <person name="Delaney M."/>
            <person name="DuBois A."/>
            <person name="Young S.K."/>
            <person name="Zeng Q."/>
            <person name="Gargeya S."/>
            <person name="Fitzgerald M."/>
            <person name="Abouelleil A."/>
            <person name="Alvarado L."/>
            <person name="Berlin A.M."/>
            <person name="Chapman S.B."/>
            <person name="Gainer-Dewar J."/>
            <person name="Goldberg J."/>
            <person name="Gnerre S."/>
            <person name="Griggs A."/>
            <person name="Gujja S."/>
            <person name="Hansen M."/>
            <person name="Howarth C."/>
            <person name="Imamovic A."/>
            <person name="Ireland A."/>
            <person name="Larimer J."/>
            <person name="McCowan C."/>
            <person name="Murphy C."/>
            <person name="Pearson M."/>
            <person name="Poon T.W."/>
            <person name="Priest M."/>
            <person name="Roberts A."/>
            <person name="Saif S."/>
            <person name="Shea T."/>
            <person name="Sykes S."/>
            <person name="Wortman J."/>
            <person name="Nusbaum C."/>
            <person name="Birren B."/>
        </authorList>
    </citation>
    <scope>NUCLEOTIDE SEQUENCE [LARGE SCALE GENOMIC DNA]</scope>
    <source>
        <strain evidence="2">BWH 31</strain>
    </source>
</reference>
<dbReference type="Proteomes" id="UP000017391">
    <property type="component" value="Unassembled WGS sequence"/>
</dbReference>
<dbReference type="EMBL" id="AYIP01000022">
    <property type="protein sequence ID" value="ESM25546.1"/>
    <property type="molecule type" value="Genomic_DNA"/>
</dbReference>